<dbReference type="InterPro" id="IPR002509">
    <property type="entry name" value="NODB_dom"/>
</dbReference>
<protein>
    <submittedName>
        <fullName evidence="2">Polysaccharide deacetylase family protein</fullName>
    </submittedName>
</protein>
<dbReference type="CDD" id="cd10979">
    <property type="entry name" value="CE4_PuuE_like"/>
    <property type="match status" value="1"/>
</dbReference>
<dbReference type="RefSeq" id="WP_142551925.1">
    <property type="nucleotide sequence ID" value="NZ_VIFX01000010.1"/>
</dbReference>
<dbReference type="PANTHER" id="PTHR43123:SF4">
    <property type="entry name" value="POLYSACCHARIDE DEACETYLASE"/>
    <property type="match status" value="1"/>
</dbReference>
<dbReference type="AlphaFoldDB" id="A0A544W3H8"/>
<reference evidence="2 3" key="1">
    <citation type="submission" date="2018-10" db="EMBL/GenBank/DDBJ databases">
        <title>Draft genome of Mycobacterium hodleri strain B.</title>
        <authorList>
            <person name="Amande T.J."/>
            <person name="Mcgenity T.J."/>
        </authorList>
    </citation>
    <scope>NUCLEOTIDE SEQUENCE [LARGE SCALE GENOMIC DNA]</scope>
    <source>
        <strain evidence="2 3">B</strain>
    </source>
</reference>
<dbReference type="Gene3D" id="3.20.20.370">
    <property type="entry name" value="Glycoside hydrolase/deacetylase"/>
    <property type="match status" value="1"/>
</dbReference>
<sequence length="291" mass="31524">MNPAGYSYTPLTARPRGTWPNGAKLAVVVCVGVESYRFGDGHTEDVLADVPAPDLVNTAWRDYGNRVGAFRLFDLLGRLGIPPTVLLNTDVYDEAPDVLEAARKVSAEIVGHGRSNSDSLPGMSPEAERAYLADVADRIRAEEGQAPGGWSSPWLSHTSATLNLLAASGYDYLLDLRLDDQPVWLRTESGPLLAIPYAAELNDSSTMVGRSVLARDFADMIDDEFAELHAAAAHTPMVMSVVLHSFISGVPFRLRAVGRALERIAAAEGVWLTTPRQIHRAVVECPELFGE</sequence>
<organism evidence="2 3">
    <name type="scientific">Mycolicibacterium hodleri</name>
    <dbReference type="NCBI Taxonomy" id="49897"/>
    <lineage>
        <taxon>Bacteria</taxon>
        <taxon>Bacillati</taxon>
        <taxon>Actinomycetota</taxon>
        <taxon>Actinomycetes</taxon>
        <taxon>Mycobacteriales</taxon>
        <taxon>Mycobacteriaceae</taxon>
        <taxon>Mycolicibacterium</taxon>
    </lineage>
</organism>
<proteinExistence type="predicted"/>
<dbReference type="Proteomes" id="UP000315759">
    <property type="component" value="Unassembled WGS sequence"/>
</dbReference>
<evidence type="ECO:0000313" key="3">
    <source>
        <dbReference type="Proteomes" id="UP000315759"/>
    </source>
</evidence>
<dbReference type="GO" id="GO:0016810">
    <property type="term" value="F:hydrolase activity, acting on carbon-nitrogen (but not peptide) bonds"/>
    <property type="evidence" value="ECO:0007669"/>
    <property type="project" value="InterPro"/>
</dbReference>
<feature type="domain" description="NodB homology" evidence="1">
    <location>
        <begin position="64"/>
        <end position="172"/>
    </location>
</feature>
<comment type="caution">
    <text evidence="2">The sequence shown here is derived from an EMBL/GenBank/DDBJ whole genome shotgun (WGS) entry which is preliminary data.</text>
</comment>
<name>A0A544W3H8_9MYCO</name>
<gene>
    <name evidence="2" type="ORF">D8S82_09865</name>
</gene>
<dbReference type="SUPFAM" id="SSF88713">
    <property type="entry name" value="Glycoside hydrolase/deacetylase"/>
    <property type="match status" value="1"/>
</dbReference>
<dbReference type="PANTHER" id="PTHR43123">
    <property type="entry name" value="POLYSACCHARIDE DEACETYLASE-RELATED"/>
    <property type="match status" value="1"/>
</dbReference>
<accession>A0A544W3H8</accession>
<dbReference type="EMBL" id="VIFX01000010">
    <property type="protein sequence ID" value="TQR86772.1"/>
    <property type="molecule type" value="Genomic_DNA"/>
</dbReference>
<dbReference type="Pfam" id="PF01522">
    <property type="entry name" value="Polysacc_deac_1"/>
    <property type="match status" value="1"/>
</dbReference>
<evidence type="ECO:0000313" key="2">
    <source>
        <dbReference type="EMBL" id="TQR86772.1"/>
    </source>
</evidence>
<evidence type="ECO:0000259" key="1">
    <source>
        <dbReference type="Pfam" id="PF01522"/>
    </source>
</evidence>
<keyword evidence="3" id="KW-1185">Reference proteome</keyword>
<dbReference type="GO" id="GO:0005975">
    <property type="term" value="P:carbohydrate metabolic process"/>
    <property type="evidence" value="ECO:0007669"/>
    <property type="project" value="InterPro"/>
</dbReference>
<dbReference type="InterPro" id="IPR011330">
    <property type="entry name" value="Glyco_hydro/deAcase_b/a-brl"/>
</dbReference>